<feature type="domain" description="VOC" evidence="1">
    <location>
        <begin position="3"/>
        <end position="122"/>
    </location>
</feature>
<evidence type="ECO:0000313" key="3">
    <source>
        <dbReference type="Proteomes" id="UP000239494"/>
    </source>
</evidence>
<gene>
    <name evidence="2" type="ORF">CLV43_104116</name>
</gene>
<dbReference type="PANTHER" id="PTHR33993">
    <property type="entry name" value="GLYOXALASE-RELATED"/>
    <property type="match status" value="1"/>
</dbReference>
<protein>
    <recommendedName>
        <fullName evidence="1">VOC domain-containing protein</fullName>
    </recommendedName>
</protein>
<comment type="caution">
    <text evidence="2">The sequence shown here is derived from an EMBL/GenBank/DDBJ whole genome shotgun (WGS) entry which is preliminary data.</text>
</comment>
<dbReference type="InterPro" id="IPR037523">
    <property type="entry name" value="VOC_core"/>
</dbReference>
<evidence type="ECO:0000313" key="2">
    <source>
        <dbReference type="EMBL" id="PRY42286.1"/>
    </source>
</evidence>
<reference evidence="2 3" key="1">
    <citation type="submission" date="2018-03" db="EMBL/GenBank/DDBJ databases">
        <title>Genomic Encyclopedia of Archaeal and Bacterial Type Strains, Phase II (KMG-II): from individual species to whole genera.</title>
        <authorList>
            <person name="Goeker M."/>
        </authorList>
    </citation>
    <scope>NUCLEOTIDE SEQUENCE [LARGE SCALE GENOMIC DNA]</scope>
    <source>
        <strain evidence="2 3">DSM 44720</strain>
    </source>
</reference>
<dbReference type="EMBL" id="PVTF01000004">
    <property type="protein sequence ID" value="PRY42286.1"/>
    <property type="molecule type" value="Genomic_DNA"/>
</dbReference>
<dbReference type="CDD" id="cd07247">
    <property type="entry name" value="SgaA_N_like"/>
    <property type="match status" value="1"/>
</dbReference>
<dbReference type="PANTHER" id="PTHR33993:SF2">
    <property type="entry name" value="VOC DOMAIN-CONTAINING PROTEIN"/>
    <property type="match status" value="1"/>
</dbReference>
<dbReference type="OrthoDB" id="9793039at2"/>
<organism evidence="2 3">
    <name type="scientific">Umezawaea tangerina</name>
    <dbReference type="NCBI Taxonomy" id="84725"/>
    <lineage>
        <taxon>Bacteria</taxon>
        <taxon>Bacillati</taxon>
        <taxon>Actinomycetota</taxon>
        <taxon>Actinomycetes</taxon>
        <taxon>Pseudonocardiales</taxon>
        <taxon>Pseudonocardiaceae</taxon>
        <taxon>Umezawaea</taxon>
    </lineage>
</organism>
<accession>A0A2T0T9G4</accession>
<dbReference type="Proteomes" id="UP000239494">
    <property type="component" value="Unassembled WGS sequence"/>
</dbReference>
<evidence type="ECO:0000259" key="1">
    <source>
        <dbReference type="PROSITE" id="PS51819"/>
    </source>
</evidence>
<dbReference type="Gene3D" id="3.10.180.10">
    <property type="entry name" value="2,3-Dihydroxybiphenyl 1,2-Dioxygenase, domain 1"/>
    <property type="match status" value="1"/>
</dbReference>
<dbReference type="InterPro" id="IPR052164">
    <property type="entry name" value="Anthracycline_SecMetBiosynth"/>
</dbReference>
<dbReference type="RefSeq" id="WP_106187712.1">
    <property type="nucleotide sequence ID" value="NZ_PVTF01000004.1"/>
</dbReference>
<dbReference type="PROSITE" id="PS51819">
    <property type="entry name" value="VOC"/>
    <property type="match status" value="1"/>
</dbReference>
<dbReference type="InterPro" id="IPR004360">
    <property type="entry name" value="Glyas_Fos-R_dOase_dom"/>
</dbReference>
<name>A0A2T0T9G4_9PSEU</name>
<dbReference type="Pfam" id="PF00903">
    <property type="entry name" value="Glyoxalase"/>
    <property type="match status" value="1"/>
</dbReference>
<dbReference type="InterPro" id="IPR029068">
    <property type="entry name" value="Glyas_Bleomycin-R_OHBP_Dase"/>
</dbReference>
<proteinExistence type="predicted"/>
<dbReference type="SUPFAM" id="SSF54593">
    <property type="entry name" value="Glyoxalase/Bleomycin resistance protein/Dihydroxybiphenyl dioxygenase"/>
    <property type="match status" value="1"/>
</dbReference>
<dbReference type="AlphaFoldDB" id="A0A2T0T9G4"/>
<sequence length="126" mass="13485">MPRPVHFEIHASDPARAQAFYESTFGWKFQQFGDMPYWSIVTGDEGDGINGGLTQRRGPEPAIDGPINGASMVVAVDDIDAYIAAAERAGGTVALPKDAVPGVGKLAYYKDTEGNVFGMIQPEPRA</sequence>
<keyword evidence="3" id="KW-1185">Reference proteome</keyword>